<dbReference type="Gene3D" id="2.40.50.100">
    <property type="match status" value="1"/>
</dbReference>
<evidence type="ECO:0000313" key="8">
    <source>
        <dbReference type="Proteomes" id="UP000254893"/>
    </source>
</evidence>
<keyword evidence="2" id="KW-0175">Coiled coil</keyword>
<dbReference type="GO" id="GO:1990281">
    <property type="term" value="C:efflux pump complex"/>
    <property type="evidence" value="ECO:0007669"/>
    <property type="project" value="TreeGrafter"/>
</dbReference>
<sequence>MAKKKNRLPLILVIAAVVILVVFVAGNKLGWFGDGNVIKVAVDKVQERTVHELVSASGKIQPEFEVKLSSEVSGEIIELNIKEGDVVRKGQVLCRVKPDILQSGFDQAVASLNIQRATLASSQQQLKQQEANFVNTEATFKRNQELFKKRVISAAEMDKAEADYRSALASIEAQRQSVRATRYGIDQSQASVKQAGDNLARTTIYAPSDGVISLLSVELGERVVGTAQMAGTEIMRIANMSSMEVNVDVNENDINRVKLGDQADIEVDAFQGRKFVGVVTEIASSSKSAATTTAASTAEQVTNFNVKVRISPESYADILNNNLKNPSPFRPGLSATVQIRTKTSSGLVVPIQSVTIRTDEIKSDETKGDDAANKEDKTKKAATTENAGAKEYVFVVNGKEVDMVEVKTGIQDDNYIIILSGLKKDQEVVSRPFNAISKTLKDKSKVEKVDKDKLN</sequence>
<dbReference type="InterPro" id="IPR058636">
    <property type="entry name" value="Beta-barrel_YknX"/>
</dbReference>
<dbReference type="SUPFAM" id="SSF111369">
    <property type="entry name" value="HlyD-like secretion proteins"/>
    <property type="match status" value="1"/>
</dbReference>
<feature type="region of interest" description="Disordered" evidence="3">
    <location>
        <begin position="362"/>
        <end position="383"/>
    </location>
</feature>
<evidence type="ECO:0000256" key="1">
    <source>
        <dbReference type="ARBA" id="ARBA00009477"/>
    </source>
</evidence>
<dbReference type="Gene3D" id="2.40.30.170">
    <property type="match status" value="1"/>
</dbReference>
<evidence type="ECO:0000259" key="6">
    <source>
        <dbReference type="Pfam" id="PF25990"/>
    </source>
</evidence>
<feature type="domain" description="Multidrug resistance protein MdtA-like alpha-helical hairpin" evidence="4">
    <location>
        <begin position="119"/>
        <end position="184"/>
    </location>
</feature>
<dbReference type="AlphaFoldDB" id="A0A380CR85"/>
<organism evidence="7 8">
    <name type="scientific">Sphingobacterium spiritivorum</name>
    <name type="common">Flavobacterium spiritivorum</name>
    <dbReference type="NCBI Taxonomy" id="258"/>
    <lineage>
        <taxon>Bacteria</taxon>
        <taxon>Pseudomonadati</taxon>
        <taxon>Bacteroidota</taxon>
        <taxon>Sphingobacteriia</taxon>
        <taxon>Sphingobacteriales</taxon>
        <taxon>Sphingobacteriaceae</taxon>
        <taxon>Sphingobacterium</taxon>
    </lineage>
</organism>
<dbReference type="Gene3D" id="1.10.287.470">
    <property type="entry name" value="Helix hairpin bin"/>
    <property type="match status" value="1"/>
</dbReference>
<dbReference type="RefSeq" id="WP_115171419.1">
    <property type="nucleotide sequence ID" value="NZ_UGYW01000002.1"/>
</dbReference>
<evidence type="ECO:0000256" key="2">
    <source>
        <dbReference type="SAM" id="Coils"/>
    </source>
</evidence>
<evidence type="ECO:0000256" key="3">
    <source>
        <dbReference type="SAM" id="MobiDB-lite"/>
    </source>
</evidence>
<dbReference type="InterPro" id="IPR058625">
    <property type="entry name" value="MdtA-like_BSH"/>
</dbReference>
<evidence type="ECO:0000313" key="7">
    <source>
        <dbReference type="EMBL" id="SUJ27065.1"/>
    </source>
</evidence>
<dbReference type="Proteomes" id="UP000254893">
    <property type="component" value="Unassembled WGS sequence"/>
</dbReference>
<feature type="coiled-coil region" evidence="2">
    <location>
        <begin position="112"/>
        <end position="177"/>
    </location>
</feature>
<protein>
    <submittedName>
        <fullName evidence="7">Macrolide-specific efflux protein macA</fullName>
    </submittedName>
</protein>
<feature type="compositionally biased region" description="Basic and acidic residues" evidence="3">
    <location>
        <begin position="362"/>
        <end position="379"/>
    </location>
</feature>
<dbReference type="NCBIfam" id="TIGR01730">
    <property type="entry name" value="RND_mfp"/>
    <property type="match status" value="1"/>
</dbReference>
<dbReference type="Pfam" id="PF25990">
    <property type="entry name" value="Beta-barrel_YknX"/>
    <property type="match status" value="1"/>
</dbReference>
<name>A0A380CR85_SPHSI</name>
<evidence type="ECO:0000259" key="5">
    <source>
        <dbReference type="Pfam" id="PF25917"/>
    </source>
</evidence>
<dbReference type="Pfam" id="PF25917">
    <property type="entry name" value="BSH_RND"/>
    <property type="match status" value="1"/>
</dbReference>
<dbReference type="InterPro" id="IPR058624">
    <property type="entry name" value="MdtA-like_HH"/>
</dbReference>
<dbReference type="Pfam" id="PF25876">
    <property type="entry name" value="HH_MFP_RND"/>
    <property type="match status" value="1"/>
</dbReference>
<comment type="similarity">
    <text evidence="1">Belongs to the membrane fusion protein (MFP) (TC 8.A.1) family.</text>
</comment>
<feature type="domain" description="YknX-like beta-barrel" evidence="6">
    <location>
        <begin position="243"/>
        <end position="312"/>
    </location>
</feature>
<accession>A0A380CR85</accession>
<reference evidence="7 8" key="1">
    <citation type="submission" date="2018-06" db="EMBL/GenBank/DDBJ databases">
        <authorList>
            <consortium name="Pathogen Informatics"/>
            <person name="Doyle S."/>
        </authorList>
    </citation>
    <scope>NUCLEOTIDE SEQUENCE [LARGE SCALE GENOMIC DNA]</scope>
    <source>
        <strain evidence="7 8">NCTC11388</strain>
    </source>
</reference>
<dbReference type="PANTHER" id="PTHR30469:SF33">
    <property type="entry name" value="SLR1207 PROTEIN"/>
    <property type="match status" value="1"/>
</dbReference>
<dbReference type="InterPro" id="IPR006143">
    <property type="entry name" value="RND_pump_MFP"/>
</dbReference>
<evidence type="ECO:0000259" key="4">
    <source>
        <dbReference type="Pfam" id="PF25876"/>
    </source>
</evidence>
<gene>
    <name evidence="7" type="primary">macA_6</name>
    <name evidence="7" type="ORF">NCTC11388_04068</name>
</gene>
<proteinExistence type="inferred from homology"/>
<dbReference type="GO" id="GO:0015562">
    <property type="term" value="F:efflux transmembrane transporter activity"/>
    <property type="evidence" value="ECO:0007669"/>
    <property type="project" value="TreeGrafter"/>
</dbReference>
<feature type="domain" description="Multidrug resistance protein MdtA-like barrel-sandwich hybrid" evidence="5">
    <location>
        <begin position="66"/>
        <end position="225"/>
    </location>
</feature>
<dbReference type="PANTHER" id="PTHR30469">
    <property type="entry name" value="MULTIDRUG RESISTANCE PROTEIN MDTA"/>
    <property type="match status" value="1"/>
</dbReference>
<dbReference type="EMBL" id="UGYW01000002">
    <property type="protein sequence ID" value="SUJ27065.1"/>
    <property type="molecule type" value="Genomic_DNA"/>
</dbReference>
<dbReference type="Gene3D" id="2.40.420.20">
    <property type="match status" value="1"/>
</dbReference>